<dbReference type="EC" id="1.2.7.3" evidence="4"/>
<evidence type="ECO:0000259" key="3">
    <source>
        <dbReference type="Pfam" id="PF17147"/>
    </source>
</evidence>
<dbReference type="PANTHER" id="PTHR43088">
    <property type="entry name" value="SUBUNIT OF PYRUVATE:FLAVODOXIN OXIDOREDUCTASE-RELATED"/>
    <property type="match status" value="1"/>
</dbReference>
<dbReference type="NCBIfam" id="NF006412">
    <property type="entry name" value="PRK08659.1"/>
    <property type="match status" value="1"/>
</dbReference>
<accession>M1Z559</accession>
<evidence type="ECO:0000256" key="1">
    <source>
        <dbReference type="ARBA" id="ARBA00023002"/>
    </source>
</evidence>
<dbReference type="InterPro" id="IPR002880">
    <property type="entry name" value="Pyrv_Fd/Flavodoxin_OxRdtase_N"/>
</dbReference>
<dbReference type="RefSeq" id="WP_005582191.1">
    <property type="nucleotide sequence ID" value="NZ_LT669839.1"/>
</dbReference>
<dbReference type="SUPFAM" id="SSF52518">
    <property type="entry name" value="Thiamin diphosphate-binding fold (THDP-binding)"/>
    <property type="match status" value="1"/>
</dbReference>
<dbReference type="OrthoDB" id="9794954at2"/>
<dbReference type="InterPro" id="IPR009014">
    <property type="entry name" value="Transketo_C/PFOR_II"/>
</dbReference>
<sequence>MPEKTVKLMQGNEACVEGAIAAGMMFYAGYPITPSTEIAELSAARLPRIGGKFIQMEDEIASISAIIGASLTGKKSMTATSGPGFSLKQEGIGYAIISEVPCVIVNVQRGGPSTGLPTSPAQGDIMQARWGTHGEHSIITLYPSTVREIYDTTIRAFNLAEKYRTPVILLMDEVIGHMREKIEIPEENQMEIYNRKKPASNPEDYVPYKVKEDNIVPEMANFGEGYRFHVTGLIHSETGFPTNNNKIAAELITRLVNKIEDNADDIVEYEEYKLEDANEIIITYGATARSAKSAIDLLREEGRKIGMFRPITIWPVAQKQIENLAKIVNRVSVIEMNLGQYFLEIDRIAGKYTKVDKYGRVDGELITPEEIISFIKGRRG</sequence>
<dbReference type="AlphaFoldDB" id="M1Z559"/>
<dbReference type="SUPFAM" id="SSF52922">
    <property type="entry name" value="TK C-terminal domain-like"/>
    <property type="match status" value="1"/>
</dbReference>
<proteinExistence type="predicted"/>
<dbReference type="GO" id="GO:0047553">
    <property type="term" value="F:2-oxoglutarate synthase activity"/>
    <property type="evidence" value="ECO:0007669"/>
    <property type="project" value="UniProtKB-EC"/>
</dbReference>
<feature type="domain" description="Pyruvate flavodoxin/ferredoxin oxidoreductase pyrimidine binding" evidence="2">
    <location>
        <begin position="17"/>
        <end position="245"/>
    </location>
</feature>
<evidence type="ECO:0000259" key="2">
    <source>
        <dbReference type="Pfam" id="PF01855"/>
    </source>
</evidence>
<dbReference type="Proteomes" id="UP000245423">
    <property type="component" value="Chromosome 1"/>
</dbReference>
<evidence type="ECO:0000313" key="4">
    <source>
        <dbReference type="EMBL" id="SHD77121.1"/>
    </source>
</evidence>
<dbReference type="Pfam" id="PF01855">
    <property type="entry name" value="POR_N"/>
    <property type="match status" value="1"/>
</dbReference>
<protein>
    <submittedName>
        <fullName evidence="4">2-oxoglutarate synthase subunit KorA</fullName>
        <ecNumber evidence="4">1.2.7.3</ecNumber>
    </submittedName>
</protein>
<dbReference type="InterPro" id="IPR052368">
    <property type="entry name" value="2-oxoacid_oxidoreductase"/>
</dbReference>
<dbReference type="InterPro" id="IPR033412">
    <property type="entry name" value="PFOR_II"/>
</dbReference>
<organism evidence="4 5">
    <name type="scientific">[Clostridium] ultunense Esp</name>
    <dbReference type="NCBI Taxonomy" id="1288971"/>
    <lineage>
        <taxon>Bacteria</taxon>
        <taxon>Bacillati</taxon>
        <taxon>Bacillota</taxon>
        <taxon>Tissierellia</taxon>
        <taxon>Tissierellales</taxon>
        <taxon>Tepidimicrobiaceae</taxon>
        <taxon>Schnuerera</taxon>
    </lineage>
</organism>
<dbReference type="Pfam" id="PF17147">
    <property type="entry name" value="PFOR_II"/>
    <property type="match status" value="1"/>
</dbReference>
<evidence type="ECO:0000313" key="5">
    <source>
        <dbReference type="Proteomes" id="UP000245423"/>
    </source>
</evidence>
<reference evidence="4 5" key="1">
    <citation type="submission" date="2016-11" db="EMBL/GenBank/DDBJ databases">
        <authorList>
            <person name="Manzoor S."/>
        </authorList>
    </citation>
    <scope>NUCLEOTIDE SEQUENCE [LARGE SCALE GENOMIC DNA]</scope>
    <source>
        <strain evidence="4">Clostridium ultunense strain Esp</strain>
    </source>
</reference>
<dbReference type="PANTHER" id="PTHR43088:SF1">
    <property type="entry name" value="SUBUNIT OF PYRUVATE:FLAVODOXIN OXIDOREDUCTASE"/>
    <property type="match status" value="1"/>
</dbReference>
<dbReference type="Gene3D" id="3.40.50.970">
    <property type="match status" value="1"/>
</dbReference>
<dbReference type="Gene3D" id="3.40.50.920">
    <property type="match status" value="1"/>
</dbReference>
<keyword evidence="1 4" id="KW-0560">Oxidoreductase</keyword>
<keyword evidence="5" id="KW-1185">Reference proteome</keyword>
<dbReference type="EMBL" id="LT669839">
    <property type="protein sequence ID" value="SHD77121.1"/>
    <property type="molecule type" value="Genomic_DNA"/>
</dbReference>
<gene>
    <name evidence="4" type="primary">korA</name>
    <name evidence="4" type="ORF">CUESP1_1758</name>
</gene>
<feature type="domain" description="Pyruvate:ferredoxin oxidoreductase core" evidence="3">
    <location>
        <begin position="277"/>
        <end position="371"/>
    </location>
</feature>
<dbReference type="InterPro" id="IPR029061">
    <property type="entry name" value="THDP-binding"/>
</dbReference>
<dbReference type="HOGENOM" id="CLU_017038_0_1_9"/>
<dbReference type="CDD" id="cd07034">
    <property type="entry name" value="TPP_PYR_PFOR_IOR-alpha_like"/>
    <property type="match status" value="1"/>
</dbReference>
<dbReference type="FunFam" id="3.40.50.970:FF:000022">
    <property type="entry name" value="2-oxoglutarate ferredoxin oxidoreductase alpha subunit"/>
    <property type="match status" value="1"/>
</dbReference>
<name>M1Z559_9FIRM</name>